<sequence length="237" mass="25693">MPSPQYLQIDIKSSHNAGKIPGVIQNLIEKDVEFSIPPSSMYHYAETLSSPDFSVCTNVRDSTSADSAFSPNQSAASFNRIEPIDEEGNVPNQELHRTAPHLTNSLIPTGGHGLVDPNLPSAFNFGMLPPPVINMNDPRTLNMLLSGVSNNGMTVDTSRNVTNSSNPLGETSGGMARRDSIDTLGFPIHQQLSSGLVPPNFCGQIGVTGNATGQNQITDFRPMRLLQRHKKYVHIML</sequence>
<dbReference type="HOGENOM" id="CLU_1171522_0_0_1"/>
<name>G0N4F9_CAEBE</name>
<dbReference type="Proteomes" id="UP000008068">
    <property type="component" value="Unassembled WGS sequence"/>
</dbReference>
<gene>
    <name evidence="2" type="ORF">CAEBREN_23771</name>
</gene>
<proteinExistence type="predicted"/>
<evidence type="ECO:0000313" key="2">
    <source>
        <dbReference type="EMBL" id="EGT52506.1"/>
    </source>
</evidence>
<protein>
    <submittedName>
        <fullName evidence="2">Uncharacterized protein</fullName>
    </submittedName>
</protein>
<dbReference type="EMBL" id="GL379837">
    <property type="protein sequence ID" value="EGT52506.1"/>
    <property type="molecule type" value="Genomic_DNA"/>
</dbReference>
<feature type="region of interest" description="Disordered" evidence="1">
    <location>
        <begin position="155"/>
        <end position="174"/>
    </location>
</feature>
<dbReference type="InParanoid" id="G0N4F9"/>
<dbReference type="AlphaFoldDB" id="G0N4F9"/>
<keyword evidence="3" id="KW-1185">Reference proteome</keyword>
<accession>G0N4F9</accession>
<reference evidence="3" key="1">
    <citation type="submission" date="2011-07" db="EMBL/GenBank/DDBJ databases">
        <authorList>
            <consortium name="Caenorhabditis brenneri Sequencing and Analysis Consortium"/>
            <person name="Wilson R.K."/>
        </authorList>
    </citation>
    <scope>NUCLEOTIDE SEQUENCE [LARGE SCALE GENOMIC DNA]</scope>
    <source>
        <strain evidence="3">PB2801</strain>
    </source>
</reference>
<evidence type="ECO:0000313" key="3">
    <source>
        <dbReference type="Proteomes" id="UP000008068"/>
    </source>
</evidence>
<evidence type="ECO:0000256" key="1">
    <source>
        <dbReference type="SAM" id="MobiDB-lite"/>
    </source>
</evidence>
<organism evidence="3">
    <name type="scientific">Caenorhabditis brenneri</name>
    <name type="common">Nematode worm</name>
    <dbReference type="NCBI Taxonomy" id="135651"/>
    <lineage>
        <taxon>Eukaryota</taxon>
        <taxon>Metazoa</taxon>
        <taxon>Ecdysozoa</taxon>
        <taxon>Nematoda</taxon>
        <taxon>Chromadorea</taxon>
        <taxon>Rhabditida</taxon>
        <taxon>Rhabditina</taxon>
        <taxon>Rhabditomorpha</taxon>
        <taxon>Rhabditoidea</taxon>
        <taxon>Rhabditidae</taxon>
        <taxon>Peloderinae</taxon>
        <taxon>Caenorhabditis</taxon>
    </lineage>
</organism>
<feature type="compositionally biased region" description="Polar residues" evidence="1">
    <location>
        <begin position="155"/>
        <end position="169"/>
    </location>
</feature>